<evidence type="ECO:0000256" key="2">
    <source>
        <dbReference type="ARBA" id="ARBA00008869"/>
    </source>
</evidence>
<evidence type="ECO:0000256" key="6">
    <source>
        <dbReference type="ARBA" id="ARBA00022741"/>
    </source>
</evidence>
<feature type="domain" description="ABC transporter" evidence="11">
    <location>
        <begin position="518"/>
        <end position="745"/>
    </location>
</feature>
<evidence type="ECO:0000256" key="10">
    <source>
        <dbReference type="SAM" id="Phobius"/>
    </source>
</evidence>
<accession>A0A1J4K276</accession>
<dbReference type="SMART" id="SM00382">
    <property type="entry name" value="AAA"/>
    <property type="match status" value="1"/>
</dbReference>
<dbReference type="PROSITE" id="PS50893">
    <property type="entry name" value="ABC_TRANSPORTER_2"/>
    <property type="match status" value="1"/>
</dbReference>
<evidence type="ECO:0000256" key="9">
    <source>
        <dbReference type="ARBA" id="ARBA00023136"/>
    </source>
</evidence>
<evidence type="ECO:0000256" key="1">
    <source>
        <dbReference type="ARBA" id="ARBA00004141"/>
    </source>
</evidence>
<gene>
    <name evidence="12" type="ORF">TRFO_01545</name>
</gene>
<dbReference type="Proteomes" id="UP000179807">
    <property type="component" value="Unassembled WGS sequence"/>
</dbReference>
<evidence type="ECO:0000256" key="8">
    <source>
        <dbReference type="ARBA" id="ARBA00022989"/>
    </source>
</evidence>
<evidence type="ECO:0000259" key="11">
    <source>
        <dbReference type="PROSITE" id="PS50893"/>
    </source>
</evidence>
<dbReference type="InterPro" id="IPR017871">
    <property type="entry name" value="ABC_transporter-like_CS"/>
</dbReference>
<evidence type="ECO:0000256" key="5">
    <source>
        <dbReference type="ARBA" id="ARBA00022737"/>
    </source>
</evidence>
<feature type="transmembrane region" description="Helical" evidence="10">
    <location>
        <begin position="280"/>
        <end position="299"/>
    </location>
</feature>
<comment type="subcellular location">
    <subcellularLocation>
        <location evidence="1">Membrane</location>
        <topology evidence="1">Multi-pass membrane protein</topology>
    </subcellularLocation>
</comment>
<dbReference type="EMBL" id="MLAK01000815">
    <property type="protein sequence ID" value="OHT03838.1"/>
    <property type="molecule type" value="Genomic_DNA"/>
</dbReference>
<name>A0A1J4K276_9EUKA</name>
<dbReference type="InterPro" id="IPR013525">
    <property type="entry name" value="ABC2_TM"/>
</dbReference>
<keyword evidence="13" id="KW-1185">Reference proteome</keyword>
<dbReference type="PANTHER" id="PTHR19229:SF36">
    <property type="entry name" value="ATP-BINDING CASSETTE SUB-FAMILY A MEMBER 2"/>
    <property type="match status" value="1"/>
</dbReference>
<dbReference type="InterPro" id="IPR026082">
    <property type="entry name" value="ABCA"/>
</dbReference>
<keyword evidence="4 10" id="KW-0812">Transmembrane</keyword>
<dbReference type="InterPro" id="IPR003593">
    <property type="entry name" value="AAA+_ATPase"/>
</dbReference>
<dbReference type="GO" id="GO:0016887">
    <property type="term" value="F:ATP hydrolysis activity"/>
    <property type="evidence" value="ECO:0007669"/>
    <property type="project" value="InterPro"/>
</dbReference>
<feature type="transmembrane region" description="Helical" evidence="10">
    <location>
        <begin position="42"/>
        <end position="63"/>
    </location>
</feature>
<dbReference type="GeneID" id="94824864"/>
<comment type="similarity">
    <text evidence="2">Belongs to the ABC transporter superfamily. ABCA family.</text>
</comment>
<evidence type="ECO:0000256" key="4">
    <source>
        <dbReference type="ARBA" id="ARBA00022692"/>
    </source>
</evidence>
<protein>
    <submittedName>
        <fullName evidence="12">ABC transporter family protein</fullName>
    </submittedName>
</protein>
<keyword evidence="9 10" id="KW-0472">Membrane</keyword>
<organism evidence="12 13">
    <name type="scientific">Tritrichomonas foetus</name>
    <dbReference type="NCBI Taxonomy" id="1144522"/>
    <lineage>
        <taxon>Eukaryota</taxon>
        <taxon>Metamonada</taxon>
        <taxon>Parabasalia</taxon>
        <taxon>Tritrichomonadida</taxon>
        <taxon>Tritrichomonadidae</taxon>
        <taxon>Tritrichomonas</taxon>
    </lineage>
</organism>
<feature type="transmembrane region" description="Helical" evidence="10">
    <location>
        <begin position="225"/>
        <end position="243"/>
    </location>
</feature>
<dbReference type="InterPro" id="IPR003439">
    <property type="entry name" value="ABC_transporter-like_ATP-bd"/>
</dbReference>
<dbReference type="VEuPathDB" id="TrichDB:TRFO_01545"/>
<keyword evidence="7" id="KW-0067">ATP-binding</keyword>
<feature type="transmembrane region" description="Helical" evidence="10">
    <location>
        <begin position="416"/>
        <end position="436"/>
    </location>
</feature>
<dbReference type="GO" id="GO:0005524">
    <property type="term" value="F:ATP binding"/>
    <property type="evidence" value="ECO:0007669"/>
    <property type="project" value="UniProtKB-KW"/>
</dbReference>
<dbReference type="PROSITE" id="PS00211">
    <property type="entry name" value="ABC_TRANSPORTER_1"/>
    <property type="match status" value="1"/>
</dbReference>
<dbReference type="PANTHER" id="PTHR19229">
    <property type="entry name" value="ATP-BINDING CASSETTE TRANSPORTER SUBFAMILY A ABCA"/>
    <property type="match status" value="1"/>
</dbReference>
<dbReference type="RefSeq" id="XP_068356974.1">
    <property type="nucleotide sequence ID" value="XM_068490160.1"/>
</dbReference>
<dbReference type="GO" id="GO:0140359">
    <property type="term" value="F:ABC-type transporter activity"/>
    <property type="evidence" value="ECO:0007669"/>
    <property type="project" value="InterPro"/>
</dbReference>
<dbReference type="AlphaFoldDB" id="A0A1J4K276"/>
<feature type="transmembrane region" description="Helical" evidence="10">
    <location>
        <begin position="337"/>
        <end position="356"/>
    </location>
</feature>
<sequence>MSMERGLIDKTRSQVRDSLQFSTSRTLKALFKKQFLLKIRSISSILEFLFACVIYLILYPIYLASTQHFPDELNQTIEYNSELLPMGLMTFLFVPDTKLIFAPNSELTQKFINDVFTPMLTSANLSSLPITVCDTKEDLQDWVDSADMNALGIYYTITEREPKIEIYLQSLYGEPERDIFYFLTKYTVGQILPKEFTNPRLYKLLNLNISSQHYPRLARKEQVDILFFFMLIACLPLIIAFMPDFQTVLSEKDSKVAALFFLMGMPESIYWFVNFITPIVLSLIPYILMNLCFAFWFYLDGTDFFVLFVMSFLYVLSHISFQYFLSTFMKRSENGRSITIAILMIAIFFSFMNGFYTLSVNNKTEWAKHLFSFIPIAAYQMGIGGVYSNCYRGQSPVKFSNLLPASNYVYSPAWSMLYLTADFIIYLLLFILFNLMNKREFGIAPMKWSDFFKVQAWNELFGKKNKPDYKISNSHKVNTQSSNKYLKRKNNNSNEGEIYLEDVNKIETDEDERIDDFIHVNCITKKYSHDCVALDTVSFNLVKGEVTIIIGPNGAGKSTLLNILSGMIDSTFCSVEIDGKETTFKKNQKNVGAVFQSNVFIELLTVKENLELFGTIRGLPEENLEQMIDKIISTLQLEGSVDTYAKDLSGGQKRKLCVGISMLGDPPIIFMDEPTAGVDLMSKLSIWKTIGQMTNITAVITTHTLEEAESVMHRLFVLNKGKLKFSGTPVEMRSKYKCGYVLKIECPDEEKVEITNNVLDCVHKSGIESAEIIGDRKIFFDMIEKISCVLKAVEESKKSTGFSSFTLSVEHLEDVLMKILYDEESNK</sequence>
<dbReference type="OrthoDB" id="8061355at2759"/>
<dbReference type="Pfam" id="PF00005">
    <property type="entry name" value="ABC_tran"/>
    <property type="match status" value="1"/>
</dbReference>
<proteinExistence type="inferred from homology"/>
<dbReference type="Gene3D" id="3.40.50.300">
    <property type="entry name" value="P-loop containing nucleotide triphosphate hydrolases"/>
    <property type="match status" value="1"/>
</dbReference>
<dbReference type="GO" id="GO:0016020">
    <property type="term" value="C:membrane"/>
    <property type="evidence" value="ECO:0007669"/>
    <property type="project" value="UniProtKB-SubCell"/>
</dbReference>
<keyword evidence="3" id="KW-0813">Transport</keyword>
<feature type="transmembrane region" description="Helical" evidence="10">
    <location>
        <begin position="255"/>
        <end position="273"/>
    </location>
</feature>
<feature type="transmembrane region" description="Helical" evidence="10">
    <location>
        <begin position="83"/>
        <end position="101"/>
    </location>
</feature>
<evidence type="ECO:0000256" key="7">
    <source>
        <dbReference type="ARBA" id="ARBA00022840"/>
    </source>
</evidence>
<keyword evidence="8 10" id="KW-1133">Transmembrane helix</keyword>
<comment type="caution">
    <text evidence="12">The sequence shown here is derived from an EMBL/GenBank/DDBJ whole genome shotgun (WGS) entry which is preliminary data.</text>
</comment>
<dbReference type="GO" id="GO:0005319">
    <property type="term" value="F:lipid transporter activity"/>
    <property type="evidence" value="ECO:0007669"/>
    <property type="project" value="TreeGrafter"/>
</dbReference>
<evidence type="ECO:0000313" key="13">
    <source>
        <dbReference type="Proteomes" id="UP000179807"/>
    </source>
</evidence>
<dbReference type="SUPFAM" id="SSF52540">
    <property type="entry name" value="P-loop containing nucleoside triphosphate hydrolases"/>
    <property type="match status" value="1"/>
</dbReference>
<keyword evidence="5" id="KW-0677">Repeat</keyword>
<dbReference type="InterPro" id="IPR027417">
    <property type="entry name" value="P-loop_NTPase"/>
</dbReference>
<feature type="transmembrane region" description="Helical" evidence="10">
    <location>
        <begin position="305"/>
        <end position="325"/>
    </location>
</feature>
<keyword evidence="6" id="KW-0547">Nucleotide-binding</keyword>
<reference evidence="12" key="1">
    <citation type="submission" date="2016-10" db="EMBL/GenBank/DDBJ databases">
        <authorList>
            <person name="Benchimol M."/>
            <person name="Almeida L.G."/>
            <person name="Vasconcelos A.T."/>
            <person name="Perreira-Neves A."/>
            <person name="Rosa I.A."/>
            <person name="Tasca T."/>
            <person name="Bogo M.R."/>
            <person name="de Souza W."/>
        </authorList>
    </citation>
    <scope>NUCLEOTIDE SEQUENCE [LARGE SCALE GENOMIC DNA]</scope>
    <source>
        <strain evidence="12">K</strain>
    </source>
</reference>
<dbReference type="Pfam" id="PF12698">
    <property type="entry name" value="ABC2_membrane_3"/>
    <property type="match status" value="1"/>
</dbReference>
<evidence type="ECO:0000256" key="3">
    <source>
        <dbReference type="ARBA" id="ARBA00022448"/>
    </source>
</evidence>
<evidence type="ECO:0000313" key="12">
    <source>
        <dbReference type="EMBL" id="OHT03838.1"/>
    </source>
</evidence>